<dbReference type="AlphaFoldDB" id="A0A6P8ARE4"/>
<dbReference type="Proteomes" id="UP000515153">
    <property type="component" value="Unplaced"/>
</dbReference>
<name>A0A6P8ARE4_PYRGI</name>
<organism evidence="2 3">
    <name type="scientific">Pyricularia grisea</name>
    <name type="common">Crabgrass-specific blast fungus</name>
    <name type="synonym">Magnaporthe grisea</name>
    <dbReference type="NCBI Taxonomy" id="148305"/>
    <lineage>
        <taxon>Eukaryota</taxon>
        <taxon>Fungi</taxon>
        <taxon>Dikarya</taxon>
        <taxon>Ascomycota</taxon>
        <taxon>Pezizomycotina</taxon>
        <taxon>Sordariomycetes</taxon>
        <taxon>Sordariomycetidae</taxon>
        <taxon>Magnaporthales</taxon>
        <taxon>Pyriculariaceae</taxon>
        <taxon>Pyricularia</taxon>
    </lineage>
</organism>
<keyword evidence="1" id="KW-1133">Transmembrane helix</keyword>
<accession>A0A6P8ARE4</accession>
<proteinExistence type="predicted"/>
<dbReference type="RefSeq" id="XP_030977483.1">
    <property type="nucleotide sequence ID" value="XM_031129149.1"/>
</dbReference>
<protein>
    <submittedName>
        <fullName evidence="3">Uncharacterized protein</fullName>
    </submittedName>
</protein>
<keyword evidence="1" id="KW-0472">Membrane</keyword>
<dbReference type="KEGG" id="pgri:PgNI_09161"/>
<evidence type="ECO:0000313" key="2">
    <source>
        <dbReference type="Proteomes" id="UP000515153"/>
    </source>
</evidence>
<dbReference type="GeneID" id="41964057"/>
<evidence type="ECO:0000313" key="3">
    <source>
        <dbReference type="RefSeq" id="XP_030977483.1"/>
    </source>
</evidence>
<sequence>MTSGDIFSGFTVNVVVVAVVDFGFVVLPPPPMTPDIFVPDVTGNAGADTALRIPGFTLAPPRVFRPLGTVAITVVPPPRGLPPVTTRVPPFFGCAARTWRASNPPESSPASSDLAVAAWSFCPSITGTGSDTEIGSAVLLSRGMTARGTSTDPGRTIGPASVVLAATRPSKTALRYGIAGV</sequence>
<reference evidence="3" key="3">
    <citation type="submission" date="2025-08" db="UniProtKB">
        <authorList>
            <consortium name="RefSeq"/>
        </authorList>
    </citation>
    <scope>IDENTIFICATION</scope>
    <source>
        <strain evidence="3">NI907</strain>
    </source>
</reference>
<reference evidence="3" key="1">
    <citation type="journal article" date="2019" name="Mol. Biol. Evol.">
        <title>Blast fungal genomes show frequent chromosomal changes, gene gains and losses, and effector gene turnover.</title>
        <authorList>
            <person name="Gomez Luciano L.B."/>
            <person name="Jason Tsai I."/>
            <person name="Chuma I."/>
            <person name="Tosa Y."/>
            <person name="Chen Y.H."/>
            <person name="Li J.Y."/>
            <person name="Li M.Y."/>
            <person name="Jade Lu M.Y."/>
            <person name="Nakayashiki H."/>
            <person name="Li W.H."/>
        </authorList>
    </citation>
    <scope>NUCLEOTIDE SEQUENCE</scope>
    <source>
        <strain evidence="3">NI907</strain>
    </source>
</reference>
<keyword evidence="2" id="KW-1185">Reference proteome</keyword>
<feature type="transmembrane region" description="Helical" evidence="1">
    <location>
        <begin position="6"/>
        <end position="27"/>
    </location>
</feature>
<reference evidence="3" key="2">
    <citation type="submission" date="2019-10" db="EMBL/GenBank/DDBJ databases">
        <authorList>
            <consortium name="NCBI Genome Project"/>
        </authorList>
    </citation>
    <scope>NUCLEOTIDE SEQUENCE</scope>
    <source>
        <strain evidence="3">NI907</strain>
    </source>
</reference>
<keyword evidence="1" id="KW-0812">Transmembrane</keyword>
<gene>
    <name evidence="3" type="ORF">PgNI_09161</name>
</gene>
<evidence type="ECO:0000256" key="1">
    <source>
        <dbReference type="SAM" id="Phobius"/>
    </source>
</evidence>